<keyword evidence="3" id="KW-1185">Reference proteome</keyword>
<keyword evidence="1" id="KW-0812">Transmembrane</keyword>
<dbReference type="EMBL" id="BMKI01000005">
    <property type="protein sequence ID" value="GGC93539.1"/>
    <property type="molecule type" value="Genomic_DNA"/>
</dbReference>
<organism evidence="2 3">
    <name type="scientific">Enterococcus wangshanyuanii</name>
    <dbReference type="NCBI Taxonomy" id="2005703"/>
    <lineage>
        <taxon>Bacteria</taxon>
        <taxon>Bacillati</taxon>
        <taxon>Bacillota</taxon>
        <taxon>Bacilli</taxon>
        <taxon>Lactobacillales</taxon>
        <taxon>Enterococcaceae</taxon>
        <taxon>Enterococcus</taxon>
    </lineage>
</organism>
<accession>A0ABQ1PBK2</accession>
<sequence>MINRKIIIQNLYFVLFLVWLIGVILTLNFLPMQDPDTLTLDEMINLQKKFSINYDLGHLFIKISEVFFIALTIYTIVSFLLTKYKKEKQS</sequence>
<evidence type="ECO:0000313" key="3">
    <source>
        <dbReference type="Proteomes" id="UP000630615"/>
    </source>
</evidence>
<dbReference type="RefSeq" id="WP_088269866.1">
    <property type="nucleotide sequence ID" value="NZ_BMKI01000005.1"/>
</dbReference>
<gene>
    <name evidence="2" type="ORF">GCM10011573_23960</name>
</gene>
<proteinExistence type="predicted"/>
<dbReference type="Proteomes" id="UP000630615">
    <property type="component" value="Unassembled WGS sequence"/>
</dbReference>
<feature type="transmembrane region" description="Helical" evidence="1">
    <location>
        <begin position="12"/>
        <end position="30"/>
    </location>
</feature>
<feature type="transmembrane region" description="Helical" evidence="1">
    <location>
        <begin position="59"/>
        <end position="81"/>
    </location>
</feature>
<evidence type="ECO:0000256" key="1">
    <source>
        <dbReference type="SAM" id="Phobius"/>
    </source>
</evidence>
<evidence type="ECO:0000313" key="2">
    <source>
        <dbReference type="EMBL" id="GGC93539.1"/>
    </source>
</evidence>
<protein>
    <submittedName>
        <fullName evidence="2">Uncharacterized protein</fullName>
    </submittedName>
</protein>
<name>A0ABQ1PBK2_9ENTE</name>
<comment type="caution">
    <text evidence="2">The sequence shown here is derived from an EMBL/GenBank/DDBJ whole genome shotgun (WGS) entry which is preliminary data.</text>
</comment>
<reference evidence="3" key="1">
    <citation type="journal article" date="2019" name="Int. J. Syst. Evol. Microbiol.">
        <title>The Global Catalogue of Microorganisms (GCM) 10K type strain sequencing project: providing services to taxonomists for standard genome sequencing and annotation.</title>
        <authorList>
            <consortium name="The Broad Institute Genomics Platform"/>
            <consortium name="The Broad Institute Genome Sequencing Center for Infectious Disease"/>
            <person name="Wu L."/>
            <person name="Ma J."/>
        </authorList>
    </citation>
    <scope>NUCLEOTIDE SEQUENCE [LARGE SCALE GENOMIC DNA]</scope>
    <source>
        <strain evidence="3">CGMCC 1.15942</strain>
    </source>
</reference>
<keyword evidence="1" id="KW-1133">Transmembrane helix</keyword>
<keyword evidence="1" id="KW-0472">Membrane</keyword>